<dbReference type="PANTHER" id="PTHR48475">
    <property type="entry name" value="RIBONUCLEASE H"/>
    <property type="match status" value="1"/>
</dbReference>
<name>A0A371H4F7_MUCPR</name>
<dbReference type="EMBL" id="QJKJ01003582">
    <property type="protein sequence ID" value="RDX97700.1"/>
    <property type="molecule type" value="Genomic_DNA"/>
</dbReference>
<dbReference type="InterPro" id="IPR012337">
    <property type="entry name" value="RNaseH-like_sf"/>
</dbReference>
<dbReference type="AlphaFoldDB" id="A0A371H4F7"/>
<dbReference type="PANTHER" id="PTHR48475:SF1">
    <property type="entry name" value="RNASE H TYPE-1 DOMAIN-CONTAINING PROTEIN"/>
    <property type="match status" value="1"/>
</dbReference>
<dbReference type="SUPFAM" id="SSF53098">
    <property type="entry name" value="Ribonuclease H-like"/>
    <property type="match status" value="1"/>
</dbReference>
<feature type="non-terminal residue" evidence="1">
    <location>
        <position position="1"/>
    </location>
</feature>
<accession>A0A371H4F7</accession>
<dbReference type="Proteomes" id="UP000257109">
    <property type="component" value="Unassembled WGS sequence"/>
</dbReference>
<dbReference type="Gene3D" id="3.30.420.10">
    <property type="entry name" value="Ribonuclease H-like superfamily/Ribonuclease H"/>
    <property type="match status" value="2"/>
</dbReference>
<proteinExistence type="predicted"/>
<reference evidence="1" key="1">
    <citation type="submission" date="2018-05" db="EMBL/GenBank/DDBJ databases">
        <title>Draft genome of Mucuna pruriens seed.</title>
        <authorList>
            <person name="Nnadi N.E."/>
            <person name="Vos R."/>
            <person name="Hasami M.H."/>
            <person name="Devisetty U.K."/>
            <person name="Aguiy J.C."/>
        </authorList>
    </citation>
    <scope>NUCLEOTIDE SEQUENCE [LARGE SCALE GENOMIC DNA]</scope>
    <source>
        <strain evidence="1">JCA_2017</strain>
    </source>
</reference>
<dbReference type="GO" id="GO:0003676">
    <property type="term" value="F:nucleic acid binding"/>
    <property type="evidence" value="ECO:0007669"/>
    <property type="project" value="InterPro"/>
</dbReference>
<sequence>MEVEWCDHLRKCHKCQTYADNVHVPPTPLNVLATPWLFSMWGLDVINPIEPKASNGHRFILVAIDYFTKWVEVPSYASVTENVHSNSAPYRPKTNGIVEAANKNIKKIVQKMVVPYKDGHDIIPFALHDYHTSVYTSTGATPYSMYGMEVVLLIKVEIPSLRVLTKTTLEEAKWIRANYDQLNLIEEKRLTTLCHGQHYQNRMKKAFDKKVYQ</sequence>
<evidence type="ECO:0000313" key="1">
    <source>
        <dbReference type="EMBL" id="RDX97700.1"/>
    </source>
</evidence>
<dbReference type="InterPro" id="IPR036397">
    <property type="entry name" value="RNaseH_sf"/>
</dbReference>
<evidence type="ECO:0000313" key="2">
    <source>
        <dbReference type="Proteomes" id="UP000257109"/>
    </source>
</evidence>
<dbReference type="OrthoDB" id="1740212at2759"/>
<organism evidence="1 2">
    <name type="scientific">Mucuna pruriens</name>
    <name type="common">Velvet bean</name>
    <name type="synonym">Dolichos pruriens</name>
    <dbReference type="NCBI Taxonomy" id="157652"/>
    <lineage>
        <taxon>Eukaryota</taxon>
        <taxon>Viridiplantae</taxon>
        <taxon>Streptophyta</taxon>
        <taxon>Embryophyta</taxon>
        <taxon>Tracheophyta</taxon>
        <taxon>Spermatophyta</taxon>
        <taxon>Magnoliopsida</taxon>
        <taxon>eudicotyledons</taxon>
        <taxon>Gunneridae</taxon>
        <taxon>Pentapetalae</taxon>
        <taxon>rosids</taxon>
        <taxon>fabids</taxon>
        <taxon>Fabales</taxon>
        <taxon>Fabaceae</taxon>
        <taxon>Papilionoideae</taxon>
        <taxon>50 kb inversion clade</taxon>
        <taxon>NPAAA clade</taxon>
        <taxon>indigoferoid/millettioid clade</taxon>
        <taxon>Phaseoleae</taxon>
        <taxon>Mucuna</taxon>
    </lineage>
</organism>
<gene>
    <name evidence="1" type="ORF">CR513_19491</name>
</gene>
<keyword evidence="2" id="KW-1185">Reference proteome</keyword>
<protein>
    <recommendedName>
        <fullName evidence="3">Integrase catalytic domain-containing protein</fullName>
    </recommendedName>
</protein>
<evidence type="ECO:0008006" key="3">
    <source>
        <dbReference type="Google" id="ProtNLM"/>
    </source>
</evidence>
<comment type="caution">
    <text evidence="1">The sequence shown here is derived from an EMBL/GenBank/DDBJ whole genome shotgun (WGS) entry which is preliminary data.</text>
</comment>